<organism evidence="6 7">
    <name type="scientific">Agaribacter marinus</name>
    <dbReference type="NCBI Taxonomy" id="1431249"/>
    <lineage>
        <taxon>Bacteria</taxon>
        <taxon>Pseudomonadati</taxon>
        <taxon>Pseudomonadota</taxon>
        <taxon>Gammaproteobacteria</taxon>
        <taxon>Alteromonadales</taxon>
        <taxon>Alteromonadaceae</taxon>
        <taxon>Agaribacter</taxon>
    </lineage>
</organism>
<evidence type="ECO:0000313" key="6">
    <source>
        <dbReference type="EMBL" id="GLR71483.1"/>
    </source>
</evidence>
<accession>A0AA37T3J1</accession>
<dbReference type="CDD" id="cd00732">
    <property type="entry name" value="CheW"/>
    <property type="match status" value="1"/>
</dbReference>
<gene>
    <name evidence="6" type="primary">cheW</name>
    <name evidence="6" type="ORF">GCM10007852_23910</name>
</gene>
<dbReference type="EMBL" id="BSOT01000006">
    <property type="protein sequence ID" value="GLR71483.1"/>
    <property type="molecule type" value="Genomic_DNA"/>
</dbReference>
<dbReference type="GO" id="GO:0007165">
    <property type="term" value="P:signal transduction"/>
    <property type="evidence" value="ECO:0007669"/>
    <property type="project" value="InterPro"/>
</dbReference>
<dbReference type="Gene3D" id="2.40.50.180">
    <property type="entry name" value="CheA-289, Domain 4"/>
    <property type="match status" value="1"/>
</dbReference>
<dbReference type="GO" id="GO:0005829">
    <property type="term" value="C:cytosol"/>
    <property type="evidence" value="ECO:0007669"/>
    <property type="project" value="TreeGrafter"/>
</dbReference>
<dbReference type="Proteomes" id="UP001156601">
    <property type="component" value="Unassembled WGS sequence"/>
</dbReference>
<dbReference type="Pfam" id="PF01584">
    <property type="entry name" value="CheW"/>
    <property type="match status" value="1"/>
</dbReference>
<dbReference type="InterPro" id="IPR036061">
    <property type="entry name" value="CheW-like_dom_sf"/>
</dbReference>
<name>A0AA37T3J1_9ALTE</name>
<dbReference type="RefSeq" id="WP_284217840.1">
    <property type="nucleotide sequence ID" value="NZ_BSOT01000006.1"/>
</dbReference>
<dbReference type="GO" id="GO:0006935">
    <property type="term" value="P:chemotaxis"/>
    <property type="evidence" value="ECO:0007669"/>
    <property type="project" value="UniProtKB-KW"/>
</dbReference>
<evidence type="ECO:0000259" key="5">
    <source>
        <dbReference type="PROSITE" id="PS50851"/>
    </source>
</evidence>
<dbReference type="SMART" id="SM00260">
    <property type="entry name" value="CheW"/>
    <property type="match status" value="1"/>
</dbReference>
<proteinExistence type="predicted"/>
<evidence type="ECO:0000256" key="1">
    <source>
        <dbReference type="ARBA" id="ARBA00004496"/>
    </source>
</evidence>
<evidence type="ECO:0000256" key="3">
    <source>
        <dbReference type="ARBA" id="ARBA00022490"/>
    </source>
</evidence>
<sequence length="169" mass="18843">MATSTKKPEQHTENEHKNEFLTFVLGEENYALDIMTVKEIRGYEQVTKIANAPDYIKGVLNLRGDIVPIIDLRIKFGVGQATYNEFTIVIMLMIDERIVGIVVDEVSDVIKVGTSQIKPPPEFGVAFDSAYLHGLTTISEQMIILVNIQKLISSDELGLYDPAVTAEQD</sequence>
<dbReference type="SUPFAM" id="SSF50341">
    <property type="entry name" value="CheW-like"/>
    <property type="match status" value="1"/>
</dbReference>
<keyword evidence="4" id="KW-0145">Chemotaxis</keyword>
<evidence type="ECO:0000313" key="7">
    <source>
        <dbReference type="Proteomes" id="UP001156601"/>
    </source>
</evidence>
<evidence type="ECO:0000256" key="4">
    <source>
        <dbReference type="ARBA" id="ARBA00022500"/>
    </source>
</evidence>
<dbReference type="Gene3D" id="2.30.30.40">
    <property type="entry name" value="SH3 Domains"/>
    <property type="match status" value="1"/>
</dbReference>
<evidence type="ECO:0000256" key="2">
    <source>
        <dbReference type="ARBA" id="ARBA00021483"/>
    </source>
</evidence>
<dbReference type="FunFam" id="2.40.50.180:FF:000002">
    <property type="entry name" value="Chemotaxis protein CheW"/>
    <property type="match status" value="1"/>
</dbReference>
<reference evidence="6" key="1">
    <citation type="journal article" date="2014" name="Int. J. Syst. Evol. Microbiol.">
        <title>Complete genome sequence of Corynebacterium casei LMG S-19264T (=DSM 44701T), isolated from a smear-ripened cheese.</title>
        <authorList>
            <consortium name="US DOE Joint Genome Institute (JGI-PGF)"/>
            <person name="Walter F."/>
            <person name="Albersmeier A."/>
            <person name="Kalinowski J."/>
            <person name="Ruckert C."/>
        </authorList>
    </citation>
    <scope>NUCLEOTIDE SEQUENCE</scope>
    <source>
        <strain evidence="6">NBRC 110023</strain>
    </source>
</reference>
<keyword evidence="7" id="KW-1185">Reference proteome</keyword>
<dbReference type="AlphaFoldDB" id="A0AA37T3J1"/>
<keyword evidence="3" id="KW-0963">Cytoplasm</keyword>
<dbReference type="PROSITE" id="PS50851">
    <property type="entry name" value="CHEW"/>
    <property type="match status" value="1"/>
</dbReference>
<comment type="subcellular location">
    <subcellularLocation>
        <location evidence="1">Cytoplasm</location>
    </subcellularLocation>
</comment>
<dbReference type="PANTHER" id="PTHR22617">
    <property type="entry name" value="CHEMOTAXIS SENSOR HISTIDINE KINASE-RELATED"/>
    <property type="match status" value="1"/>
</dbReference>
<dbReference type="InterPro" id="IPR002545">
    <property type="entry name" value="CheW-lke_dom"/>
</dbReference>
<comment type="caution">
    <text evidence="6">The sequence shown here is derived from an EMBL/GenBank/DDBJ whole genome shotgun (WGS) entry which is preliminary data.</text>
</comment>
<feature type="domain" description="CheW-like" evidence="5">
    <location>
        <begin position="17"/>
        <end position="157"/>
    </location>
</feature>
<protein>
    <recommendedName>
        <fullName evidence="2">Chemotaxis protein CheW</fullName>
    </recommendedName>
</protein>
<reference evidence="6" key="2">
    <citation type="submission" date="2023-01" db="EMBL/GenBank/DDBJ databases">
        <title>Draft genome sequence of Agaribacter marinus strain NBRC 110023.</title>
        <authorList>
            <person name="Sun Q."/>
            <person name="Mori K."/>
        </authorList>
    </citation>
    <scope>NUCLEOTIDE SEQUENCE</scope>
    <source>
        <strain evidence="6">NBRC 110023</strain>
    </source>
</reference>
<dbReference type="InterPro" id="IPR039315">
    <property type="entry name" value="CheW"/>
</dbReference>
<dbReference type="PANTHER" id="PTHR22617:SF45">
    <property type="entry name" value="CHEMOTAXIS PROTEIN CHEW"/>
    <property type="match status" value="1"/>
</dbReference>